<accession>S9RF70</accession>
<dbReference type="EMBL" id="APVH01000043">
    <property type="protein sequence ID" value="EPX76760.1"/>
    <property type="molecule type" value="Genomic_DNA"/>
</dbReference>
<gene>
    <name evidence="1" type="ORF">Salmuc_04646</name>
</gene>
<comment type="caution">
    <text evidence="1">The sequence shown here is derived from an EMBL/GenBank/DDBJ whole genome shotgun (WGS) entry which is preliminary data.</text>
</comment>
<sequence length="159" mass="18165">MPADREHHVGQIILFQREGDECGLDEFVHPGMRARVLSVRNDTDYFVTEYTVDFGEFEQANTAFETASFYDANGMPSLTAREAGQYREQTIFYVQDDLNLADLGMQLIDDDHPLSILPQAFSKTREYGESYVAWLERSLVNRLEQENWPEFDPGGASSP</sequence>
<evidence type="ECO:0000313" key="1">
    <source>
        <dbReference type="EMBL" id="EPX76760.1"/>
    </source>
</evidence>
<dbReference type="STRING" id="1123237.Salmuc_04646"/>
<dbReference type="Proteomes" id="UP000015347">
    <property type="component" value="Unassembled WGS sequence"/>
</dbReference>
<protein>
    <submittedName>
        <fullName evidence="1">Uncharacterized protein</fullName>
    </submittedName>
</protein>
<keyword evidence="2" id="KW-1185">Reference proteome</keyword>
<dbReference type="AlphaFoldDB" id="S9RF70"/>
<proteinExistence type="predicted"/>
<evidence type="ECO:0000313" key="2">
    <source>
        <dbReference type="Proteomes" id="UP000015347"/>
    </source>
</evidence>
<dbReference type="RefSeq" id="WP_020041806.1">
    <property type="nucleotide sequence ID" value="NZ_KE557281.1"/>
</dbReference>
<organism evidence="1 2">
    <name type="scientific">Salipiger mucosus DSM 16094</name>
    <dbReference type="NCBI Taxonomy" id="1123237"/>
    <lineage>
        <taxon>Bacteria</taxon>
        <taxon>Pseudomonadati</taxon>
        <taxon>Pseudomonadota</taxon>
        <taxon>Alphaproteobacteria</taxon>
        <taxon>Rhodobacterales</taxon>
        <taxon>Roseobacteraceae</taxon>
        <taxon>Salipiger</taxon>
    </lineage>
</organism>
<dbReference type="HOGENOM" id="CLU_1659495_0_0_5"/>
<reference evidence="2" key="1">
    <citation type="journal article" date="2014" name="Stand. Genomic Sci.">
        <title>Genome sequence of the exopolysaccharide-producing Salipiger mucosus type strain (DSM 16094(T)), a moderately halophilic member of the Roseobacter clade.</title>
        <authorList>
            <person name="Riedel T."/>
            <person name="Spring S."/>
            <person name="Fiebig A."/>
            <person name="Petersen J."/>
            <person name="Kyrpides N.C."/>
            <person name="Goker M."/>
            <person name="Klenk H.P."/>
        </authorList>
    </citation>
    <scope>NUCLEOTIDE SEQUENCE [LARGE SCALE GENOMIC DNA]</scope>
    <source>
        <strain evidence="2">DSM 16094</strain>
    </source>
</reference>
<dbReference type="OrthoDB" id="2991385at2"/>
<name>S9RF70_9RHOB</name>